<keyword evidence="2" id="KW-1133">Transmembrane helix</keyword>
<evidence type="ECO:0000313" key="4">
    <source>
        <dbReference type="EMBL" id="EDY58513.1"/>
    </source>
</evidence>
<accession>B5I0A8</accession>
<evidence type="ECO:0000256" key="1">
    <source>
        <dbReference type="SAM" id="MobiDB-lite"/>
    </source>
</evidence>
<proteinExistence type="predicted"/>
<dbReference type="RefSeq" id="WP_007385819.1">
    <property type="nucleotide sequence ID" value="NZ_CM000951.1"/>
</dbReference>
<dbReference type="GO" id="GO:0016301">
    <property type="term" value="F:kinase activity"/>
    <property type="evidence" value="ECO:0007669"/>
    <property type="project" value="UniProtKB-KW"/>
</dbReference>
<feature type="transmembrane region" description="Helical" evidence="2">
    <location>
        <begin position="36"/>
        <end position="55"/>
    </location>
</feature>
<keyword evidence="4" id="KW-0418">Kinase</keyword>
<name>B5I0A8_STRX2</name>
<organism evidence="4 5">
    <name type="scientific">Streptomyces sviceus (strain ATCC 29083 / DSM 924 / JCM 4929 / NBRC 13980 / NCIMB 11184 / NRRL 5439 / UC 5370)</name>
    <dbReference type="NCBI Taxonomy" id="463191"/>
    <lineage>
        <taxon>Bacteria</taxon>
        <taxon>Bacillati</taxon>
        <taxon>Actinomycetota</taxon>
        <taxon>Actinomycetes</taxon>
        <taxon>Kitasatosporales</taxon>
        <taxon>Streptomycetaceae</taxon>
        <taxon>Streptomyces</taxon>
    </lineage>
</organism>
<dbReference type="InterPro" id="IPR036249">
    <property type="entry name" value="Thioredoxin-like_sf"/>
</dbReference>
<feature type="region of interest" description="Disordered" evidence="1">
    <location>
        <begin position="1"/>
        <end position="33"/>
    </location>
</feature>
<dbReference type="CDD" id="cd02972">
    <property type="entry name" value="DsbA_family"/>
    <property type="match status" value="1"/>
</dbReference>
<feature type="compositionally biased region" description="Pro residues" evidence="1">
    <location>
        <begin position="21"/>
        <end position="31"/>
    </location>
</feature>
<keyword evidence="5" id="KW-1185">Reference proteome</keyword>
<evidence type="ECO:0000313" key="5">
    <source>
        <dbReference type="Proteomes" id="UP000002785"/>
    </source>
</evidence>
<protein>
    <submittedName>
        <fullName evidence="4">Serine/threonine-protein kinase</fullName>
    </submittedName>
</protein>
<dbReference type="EMBL" id="CM000951">
    <property type="protein sequence ID" value="EDY58513.1"/>
    <property type="molecule type" value="Genomic_DNA"/>
</dbReference>
<reference evidence="4" key="1">
    <citation type="submission" date="2009-10" db="EMBL/GenBank/DDBJ databases">
        <title>The genome sequence of Streptomyces sviceus strain ATCC 29083.</title>
        <authorList>
            <consortium name="The Broad Institute Genome Sequencing Platform"/>
            <consortium name="Broad Institute Microbial Sequencing Center"/>
            <person name="Fischbach M."/>
            <person name="Godfrey P."/>
            <person name="Ward D."/>
            <person name="Young S."/>
            <person name="Zeng Q."/>
            <person name="Koehrsen M."/>
            <person name="Alvarado L."/>
            <person name="Berlin A.M."/>
            <person name="Bochicchio J."/>
            <person name="Borenstein D."/>
            <person name="Chapman S.B."/>
            <person name="Chen Z."/>
            <person name="Engels R."/>
            <person name="Freedman E."/>
            <person name="Gellesch M."/>
            <person name="Goldberg J."/>
            <person name="Griggs A."/>
            <person name="Gujja S."/>
            <person name="Heilman E.R."/>
            <person name="Heiman D.I."/>
            <person name="Hepburn T.A."/>
            <person name="Howarth C."/>
            <person name="Jen D."/>
            <person name="Larson L."/>
            <person name="Lewis B."/>
            <person name="Mehta T."/>
            <person name="Park D."/>
            <person name="Pearson M."/>
            <person name="Richards J."/>
            <person name="Roberts A."/>
            <person name="Saif S."/>
            <person name="Shea T.D."/>
            <person name="Shenoy N."/>
            <person name="Sisk P."/>
            <person name="Stolte C."/>
            <person name="Sykes S.N."/>
            <person name="Thomson T."/>
            <person name="Walk T."/>
            <person name="White J."/>
            <person name="Yandava C."/>
            <person name="Straight P."/>
            <person name="Clardy J."/>
            <person name="Hung D."/>
            <person name="Kolter R."/>
            <person name="Mekalanos J."/>
            <person name="Walker S."/>
            <person name="Walsh C.T."/>
            <person name="Wieland-Brown L.C."/>
            <person name="Haas B."/>
            <person name="Nusbaum C."/>
            <person name="Birren B."/>
        </authorList>
    </citation>
    <scope>NUCLEOTIDE SEQUENCE [LARGE SCALE GENOMIC DNA]</scope>
    <source>
        <strain evidence="4">ATCC 29083</strain>
    </source>
</reference>
<dbReference type="eggNOG" id="COG1651">
    <property type="taxonomic scope" value="Bacteria"/>
</dbReference>
<dbReference type="OrthoDB" id="4135024at2"/>
<dbReference type="InterPro" id="IPR012336">
    <property type="entry name" value="Thioredoxin-like_fold"/>
</dbReference>
<dbReference type="AlphaFoldDB" id="B5I0A8"/>
<keyword evidence="4" id="KW-0808">Transferase</keyword>
<keyword evidence="2" id="KW-0472">Membrane</keyword>
<dbReference type="Pfam" id="PF13462">
    <property type="entry name" value="Thioredoxin_4"/>
    <property type="match status" value="1"/>
</dbReference>
<dbReference type="SUPFAM" id="SSF52833">
    <property type="entry name" value="Thioredoxin-like"/>
    <property type="match status" value="1"/>
</dbReference>
<gene>
    <name evidence="4" type="ORF">SSEG_05180</name>
</gene>
<evidence type="ECO:0000259" key="3">
    <source>
        <dbReference type="Pfam" id="PF13462"/>
    </source>
</evidence>
<keyword evidence="2" id="KW-0812">Transmembrane</keyword>
<feature type="compositionally biased region" description="Low complexity" evidence="1">
    <location>
        <begin position="1"/>
        <end position="20"/>
    </location>
</feature>
<dbReference type="HOGENOM" id="CLU_000288_47_3_11"/>
<feature type="domain" description="Thioredoxin-like fold" evidence="3">
    <location>
        <begin position="88"/>
        <end position="269"/>
    </location>
</feature>
<dbReference type="Proteomes" id="UP000002785">
    <property type="component" value="Chromosome"/>
</dbReference>
<dbReference type="Gene3D" id="3.40.30.10">
    <property type="entry name" value="Glutaredoxin"/>
    <property type="match status" value="1"/>
</dbReference>
<sequence>MALTRRTALARQAEPGQPSGPRRPPPAPRPPRNGRVVALVVGAVLALAVTVGTVVQGNERDRVANTVISASSLATKSSYPVELDEGTGTVRVGREDAEVSIDIYEDFLCPVCGQFEKQYFTAIERELEAGRIKVEYHMLDLLNPLSNPPGYSQRAANVALAVAAKDPRKFMDFHYSLLRTQPKEGSAGWTDGQLLDLAERLQVPVDDVTALGDAGRYDDRIHANSTRAAADRSLWQGTGSGKAFGTPTVVSGDRIIPWQQDTSWLRKLVGSD</sequence>
<evidence type="ECO:0000256" key="2">
    <source>
        <dbReference type="SAM" id="Phobius"/>
    </source>
</evidence>